<evidence type="ECO:0000259" key="1">
    <source>
        <dbReference type="PROSITE" id="PS50043"/>
    </source>
</evidence>
<sequence length="124" mass="14690">METLTHAEWQVAYEYGKGLCDKEVADNLNKSVWTTKTQKRAIYRKLGISKDTELVLYLICMKLKRNFDLKEIRKHGIEVLFSVLFFINQCMSIDGDMYRTRTRSITRTSVRCRTSGRRSNDYEY</sequence>
<dbReference type="Gene3D" id="1.10.10.10">
    <property type="entry name" value="Winged helix-like DNA-binding domain superfamily/Winged helix DNA-binding domain"/>
    <property type="match status" value="1"/>
</dbReference>
<protein>
    <submittedName>
        <fullName evidence="2">LuxR C-terminal-related transcriptional regulator</fullName>
    </submittedName>
</protein>
<reference evidence="2 3" key="1">
    <citation type="submission" date="2022-07" db="EMBL/GenBank/DDBJ databases">
        <title>Fecal culturing of patients with breast cancer.</title>
        <authorList>
            <person name="Teng N.M.Y."/>
            <person name="Kiu R."/>
            <person name="Evans R."/>
            <person name="Baker D.J."/>
            <person name="Zenner C."/>
            <person name="Robinson S.D."/>
            <person name="Hall L.J."/>
        </authorList>
    </citation>
    <scope>NUCLEOTIDE SEQUENCE [LARGE SCALE GENOMIC DNA]</scope>
    <source>
        <strain evidence="2 3">LH1063</strain>
    </source>
</reference>
<dbReference type="SMART" id="SM00421">
    <property type="entry name" value="HTH_LUXR"/>
    <property type="match status" value="1"/>
</dbReference>
<comment type="caution">
    <text evidence="2">The sequence shown here is derived from an EMBL/GenBank/DDBJ whole genome shotgun (WGS) entry which is preliminary data.</text>
</comment>
<organism evidence="2 3">
    <name type="scientific">Coprobacter tertius</name>
    <dbReference type="NCBI Taxonomy" id="2944915"/>
    <lineage>
        <taxon>Bacteria</taxon>
        <taxon>Pseudomonadati</taxon>
        <taxon>Bacteroidota</taxon>
        <taxon>Bacteroidia</taxon>
        <taxon>Bacteroidales</taxon>
        <taxon>Barnesiellaceae</taxon>
        <taxon>Coprobacter</taxon>
    </lineage>
</organism>
<dbReference type="PROSITE" id="PS50043">
    <property type="entry name" value="HTH_LUXR_2"/>
    <property type="match status" value="1"/>
</dbReference>
<evidence type="ECO:0000313" key="2">
    <source>
        <dbReference type="EMBL" id="MCP9611719.1"/>
    </source>
</evidence>
<keyword evidence="3" id="KW-1185">Reference proteome</keyword>
<dbReference type="InterPro" id="IPR036388">
    <property type="entry name" value="WH-like_DNA-bd_sf"/>
</dbReference>
<dbReference type="Pfam" id="PF00196">
    <property type="entry name" value="GerE"/>
    <property type="match status" value="1"/>
</dbReference>
<proteinExistence type="predicted"/>
<feature type="domain" description="HTH luxR-type" evidence="1">
    <location>
        <begin position="1"/>
        <end position="62"/>
    </location>
</feature>
<accession>A0ABT1MGE9</accession>
<gene>
    <name evidence="2" type="ORF">NMU02_06405</name>
</gene>
<dbReference type="InterPro" id="IPR016032">
    <property type="entry name" value="Sig_transdc_resp-reg_C-effctor"/>
</dbReference>
<dbReference type="EMBL" id="JANDHW010000005">
    <property type="protein sequence ID" value="MCP9611719.1"/>
    <property type="molecule type" value="Genomic_DNA"/>
</dbReference>
<dbReference type="RefSeq" id="WP_255026697.1">
    <property type="nucleotide sequence ID" value="NZ_JANDHW010000005.1"/>
</dbReference>
<evidence type="ECO:0000313" key="3">
    <source>
        <dbReference type="Proteomes" id="UP001205603"/>
    </source>
</evidence>
<dbReference type="Proteomes" id="UP001205603">
    <property type="component" value="Unassembled WGS sequence"/>
</dbReference>
<dbReference type="SUPFAM" id="SSF46894">
    <property type="entry name" value="C-terminal effector domain of the bipartite response regulators"/>
    <property type="match status" value="1"/>
</dbReference>
<name>A0ABT1MGE9_9BACT</name>
<dbReference type="InterPro" id="IPR000792">
    <property type="entry name" value="Tscrpt_reg_LuxR_C"/>
</dbReference>